<dbReference type="Proteomes" id="UP000838412">
    <property type="component" value="Chromosome 3"/>
</dbReference>
<dbReference type="PANTHER" id="PTHR34098">
    <property type="entry name" value="F-BOX ONLY PROTEIN 47"/>
    <property type="match status" value="1"/>
</dbReference>
<gene>
    <name evidence="2" type="primary">Hypp1619</name>
    <name evidence="2" type="ORF">BLAG_LOCUS14686</name>
</gene>
<dbReference type="EMBL" id="OV696688">
    <property type="protein sequence ID" value="CAH1256206.1"/>
    <property type="molecule type" value="Genomic_DNA"/>
</dbReference>
<keyword evidence="3" id="KW-1185">Reference proteome</keyword>
<dbReference type="SUPFAM" id="SSF81383">
    <property type="entry name" value="F-box domain"/>
    <property type="match status" value="1"/>
</dbReference>
<sequence length="181" mass="20006">MQDGGQQATTSADDTSEFGFPAINNFAAADDQVELLIASLDLRCYPSMLPGETPTPPGDTPTPLLVASEADAPPCRCKKTRRRSSRLIFKERSLSNTRAIQDGPLGFFEILPVEMIYNILYELSIVDLSTLTIVSKAVRGLVECFMDSKLGEDRLLLRVSLHKPSSQDHHASLMQHFRRLG</sequence>
<protein>
    <submittedName>
        <fullName evidence="2">Hypp1619 protein</fullName>
    </submittedName>
</protein>
<proteinExistence type="predicted"/>
<reference evidence="2" key="1">
    <citation type="submission" date="2022-01" db="EMBL/GenBank/DDBJ databases">
        <authorList>
            <person name="Braso-Vives M."/>
        </authorList>
    </citation>
    <scope>NUCLEOTIDE SEQUENCE</scope>
</reference>
<dbReference type="PANTHER" id="PTHR34098:SF1">
    <property type="entry name" value="F-BOX ONLY PROTEIN 47"/>
    <property type="match status" value="1"/>
</dbReference>
<name>A0A8J9ZJF2_BRALA</name>
<feature type="domain" description="F-box" evidence="1">
    <location>
        <begin position="105"/>
        <end position="159"/>
    </location>
</feature>
<evidence type="ECO:0000313" key="2">
    <source>
        <dbReference type="EMBL" id="CAH1256206.1"/>
    </source>
</evidence>
<organism evidence="2 3">
    <name type="scientific">Branchiostoma lanceolatum</name>
    <name type="common">Common lancelet</name>
    <name type="synonym">Amphioxus lanceolatum</name>
    <dbReference type="NCBI Taxonomy" id="7740"/>
    <lineage>
        <taxon>Eukaryota</taxon>
        <taxon>Metazoa</taxon>
        <taxon>Chordata</taxon>
        <taxon>Cephalochordata</taxon>
        <taxon>Leptocardii</taxon>
        <taxon>Amphioxiformes</taxon>
        <taxon>Branchiostomatidae</taxon>
        <taxon>Branchiostoma</taxon>
    </lineage>
</organism>
<accession>A0A8J9ZJF2</accession>
<evidence type="ECO:0000259" key="1">
    <source>
        <dbReference type="PROSITE" id="PS50181"/>
    </source>
</evidence>
<dbReference type="PROSITE" id="PS50181">
    <property type="entry name" value="FBOX"/>
    <property type="match status" value="1"/>
</dbReference>
<dbReference type="InterPro" id="IPR036047">
    <property type="entry name" value="F-box-like_dom_sf"/>
</dbReference>
<evidence type="ECO:0000313" key="3">
    <source>
        <dbReference type="Proteomes" id="UP000838412"/>
    </source>
</evidence>
<dbReference type="OrthoDB" id="9858120at2759"/>
<dbReference type="AlphaFoldDB" id="A0A8J9ZJF2"/>
<dbReference type="InterPro" id="IPR001810">
    <property type="entry name" value="F-box_dom"/>
</dbReference>
<dbReference type="InterPro" id="IPR038946">
    <property type="entry name" value="FBXO47"/>
</dbReference>
<dbReference type="CDD" id="cd22112">
    <property type="entry name" value="F-box_FBXO47"/>
    <property type="match status" value="1"/>
</dbReference>